<dbReference type="AlphaFoldDB" id="A0A4V3FKI0"/>
<dbReference type="Proteomes" id="UP000295151">
    <property type="component" value="Unassembled WGS sequence"/>
</dbReference>
<gene>
    <name evidence="3" type="ORF">EV138_3878</name>
</gene>
<reference evidence="3 4" key="1">
    <citation type="submission" date="2019-03" db="EMBL/GenBank/DDBJ databases">
        <title>Genomic Encyclopedia of Type Strains, Phase III (KMG-III): the genomes of soil and plant-associated and newly described type strains.</title>
        <authorList>
            <person name="Whitman W."/>
        </authorList>
    </citation>
    <scope>NUCLEOTIDE SEQUENCE [LARGE SCALE GENOMIC DNA]</scope>
    <source>
        <strain evidence="3 4">VKM Ac-2575</strain>
    </source>
</reference>
<proteinExistence type="predicted"/>
<feature type="domain" description="AbiEi antitoxin N-terminal" evidence="2">
    <location>
        <begin position="5"/>
        <end position="42"/>
    </location>
</feature>
<accession>A0A4V3FKI0</accession>
<protein>
    <submittedName>
        <fullName evidence="3">Putative AbiEi antitoxin of type IV toxin-antitoxin system</fullName>
    </submittedName>
</protein>
<evidence type="ECO:0000313" key="4">
    <source>
        <dbReference type="Proteomes" id="UP000295151"/>
    </source>
</evidence>
<keyword evidence="4" id="KW-1185">Reference proteome</keyword>
<feature type="region of interest" description="Disordered" evidence="1">
    <location>
        <begin position="214"/>
        <end position="237"/>
    </location>
</feature>
<dbReference type="OrthoDB" id="3821487at2"/>
<name>A0A4V3FKI0_9ACTN</name>
<dbReference type="Pfam" id="PF13338">
    <property type="entry name" value="AbiEi_4"/>
    <property type="match status" value="1"/>
</dbReference>
<comment type="caution">
    <text evidence="3">The sequence shown here is derived from an EMBL/GenBank/DDBJ whole genome shotgun (WGS) entry which is preliminary data.</text>
</comment>
<evidence type="ECO:0000256" key="1">
    <source>
        <dbReference type="SAM" id="MobiDB-lite"/>
    </source>
</evidence>
<dbReference type="EMBL" id="SOCE01000001">
    <property type="protein sequence ID" value="TDU90293.1"/>
    <property type="molecule type" value="Genomic_DNA"/>
</dbReference>
<sequence length="357" mass="39173">MTLIRGGVFTRADARACGYPDPDIDSLLETGNWRRIRPGTYAPYQVLTVVDERMVHLRRAYRLLRYGEAGLTASHQSAAALHGLPTWGLDLSRVHVTARDGRPGRHAGGVHRHVRDPVGPQVLTWNKLRMASPARAVAEVAAVADRAPAVALAEAALYAGLASPVGLRRATTQLVRGFQRAHRVIELAGTESASVAESRLRLILSEAGLPAPLSCPPPLDPSAADPSLTESSSVGEGGETAALWFPDERTVIEFEPRFPFPCCVSDDDTEELTDHATSAHEPGPPDYESYPEPLEYCWISWPDLDNPAEVVDRIRTTFTRATRRTGIRLFDPTRRKPGVRRHWPGRLVTPTQEDLPS</sequence>
<evidence type="ECO:0000259" key="2">
    <source>
        <dbReference type="Pfam" id="PF13338"/>
    </source>
</evidence>
<organism evidence="3 4">
    <name type="scientific">Kribbella voronezhensis</name>
    <dbReference type="NCBI Taxonomy" id="2512212"/>
    <lineage>
        <taxon>Bacteria</taxon>
        <taxon>Bacillati</taxon>
        <taxon>Actinomycetota</taxon>
        <taxon>Actinomycetes</taxon>
        <taxon>Propionibacteriales</taxon>
        <taxon>Kribbellaceae</taxon>
        <taxon>Kribbella</taxon>
    </lineage>
</organism>
<dbReference type="InterPro" id="IPR025159">
    <property type="entry name" value="AbiEi_N"/>
</dbReference>
<evidence type="ECO:0000313" key="3">
    <source>
        <dbReference type="EMBL" id="TDU90293.1"/>
    </source>
</evidence>